<accession>A0A0N5C5M2</accession>
<dbReference type="WBParaSite" id="SPAL_0001324900.1">
    <property type="protein sequence ID" value="SPAL_0001324900.1"/>
    <property type="gene ID" value="SPAL_0001324900"/>
</dbReference>
<evidence type="ECO:0000313" key="3">
    <source>
        <dbReference type="Proteomes" id="UP000046392"/>
    </source>
</evidence>
<feature type="region of interest" description="Disordered" evidence="2">
    <location>
        <begin position="197"/>
        <end position="222"/>
    </location>
</feature>
<evidence type="ECO:0000256" key="1">
    <source>
        <dbReference type="SAM" id="Coils"/>
    </source>
</evidence>
<dbReference type="AlphaFoldDB" id="A0A0N5C5M2"/>
<sequence>MNRKERFIALTERLYVGYAKYVEFFEKEIERLEEELERKGNDKIKEQKQLEESSLYNSDKVNNNINYVDRALKEVDDGYEYLTNCRNESDGKINYDIKKELQVNNSITKTHIIINEYKSSCESLDKLRLENELELQKENYKIYNIYAEKILVLYYQLKEEESSVMVSSSSCNTIEKDIFNESGKLLSDSPYEDLIVNQNKNEKSTENTKLYKKSRGKLSEIK</sequence>
<dbReference type="STRING" id="174720.A0A0N5C5M2"/>
<proteinExistence type="predicted"/>
<keyword evidence="3" id="KW-1185">Reference proteome</keyword>
<organism evidence="3 4">
    <name type="scientific">Strongyloides papillosus</name>
    <name type="common">Intestinal threadworm</name>
    <dbReference type="NCBI Taxonomy" id="174720"/>
    <lineage>
        <taxon>Eukaryota</taxon>
        <taxon>Metazoa</taxon>
        <taxon>Ecdysozoa</taxon>
        <taxon>Nematoda</taxon>
        <taxon>Chromadorea</taxon>
        <taxon>Rhabditida</taxon>
        <taxon>Tylenchina</taxon>
        <taxon>Panagrolaimomorpha</taxon>
        <taxon>Strongyloidoidea</taxon>
        <taxon>Strongyloididae</taxon>
        <taxon>Strongyloides</taxon>
    </lineage>
</organism>
<keyword evidence="1" id="KW-0175">Coiled coil</keyword>
<evidence type="ECO:0000313" key="4">
    <source>
        <dbReference type="WBParaSite" id="SPAL_0001324900.1"/>
    </source>
</evidence>
<dbReference type="Proteomes" id="UP000046392">
    <property type="component" value="Unplaced"/>
</dbReference>
<evidence type="ECO:0000256" key="2">
    <source>
        <dbReference type="SAM" id="MobiDB-lite"/>
    </source>
</evidence>
<name>A0A0N5C5M2_STREA</name>
<protein>
    <submittedName>
        <fullName evidence="4">Uncharacterized protein</fullName>
    </submittedName>
</protein>
<feature type="coiled-coil region" evidence="1">
    <location>
        <begin position="15"/>
        <end position="53"/>
    </location>
</feature>
<reference evidence="4" key="1">
    <citation type="submission" date="2017-02" db="UniProtKB">
        <authorList>
            <consortium name="WormBaseParasite"/>
        </authorList>
    </citation>
    <scope>IDENTIFICATION</scope>
</reference>